<dbReference type="AlphaFoldDB" id="A0A101LXZ3"/>
<reference evidence="1" key="1">
    <citation type="journal article" date="2015" name="Genome Biol. Evol.">
        <title>Organellar Genomes of White Spruce (Picea glauca): Assembly and Annotation.</title>
        <authorList>
            <person name="Jackman S.D."/>
            <person name="Warren R.L."/>
            <person name="Gibb E.A."/>
            <person name="Vandervalk B.P."/>
            <person name="Mohamadi H."/>
            <person name="Chu J."/>
            <person name="Raymond A."/>
            <person name="Pleasance S."/>
            <person name="Coope R."/>
            <person name="Wildung M.R."/>
            <person name="Ritland C.E."/>
            <person name="Bousquet J."/>
            <person name="Jones S.J."/>
            <person name="Bohlmann J."/>
            <person name="Birol I."/>
        </authorList>
    </citation>
    <scope>NUCLEOTIDE SEQUENCE [LARGE SCALE GENOMIC DNA]</scope>
    <source>
        <tissue evidence="1">Flushing bud</tissue>
    </source>
</reference>
<accession>A0A101LXZ3</accession>
<name>A0A101LXZ3_PICGL</name>
<keyword evidence="1" id="KW-0496">Mitochondrion</keyword>
<gene>
    <name evidence="1" type="ORF">ABT39_MTgene5579</name>
</gene>
<geneLocation type="mitochondrion" evidence="1"/>
<organism evidence="1">
    <name type="scientific">Picea glauca</name>
    <name type="common">White spruce</name>
    <name type="synonym">Pinus glauca</name>
    <dbReference type="NCBI Taxonomy" id="3330"/>
    <lineage>
        <taxon>Eukaryota</taxon>
        <taxon>Viridiplantae</taxon>
        <taxon>Streptophyta</taxon>
        <taxon>Embryophyta</taxon>
        <taxon>Tracheophyta</taxon>
        <taxon>Spermatophyta</taxon>
        <taxon>Pinopsida</taxon>
        <taxon>Pinidae</taxon>
        <taxon>Conifers I</taxon>
        <taxon>Pinales</taxon>
        <taxon>Pinaceae</taxon>
        <taxon>Picea</taxon>
    </lineage>
</organism>
<proteinExistence type="predicted"/>
<evidence type="ECO:0000313" key="1">
    <source>
        <dbReference type="EMBL" id="KUM47394.1"/>
    </source>
</evidence>
<protein>
    <submittedName>
        <fullName evidence="1">Uncharacterized protein</fullName>
    </submittedName>
</protein>
<sequence>MVLTPTYYLRDWLMVLTPTYDFRYYWDKRKSRNRFSHFTKL</sequence>
<comment type="caution">
    <text evidence="1">The sequence shown here is derived from an EMBL/GenBank/DDBJ whole genome shotgun (WGS) entry which is preliminary data.</text>
</comment>
<dbReference type="EMBL" id="LKAM01000007">
    <property type="protein sequence ID" value="KUM47394.1"/>
    <property type="molecule type" value="Genomic_DNA"/>
</dbReference>